<evidence type="ECO:0000256" key="4">
    <source>
        <dbReference type="ARBA" id="ARBA00022833"/>
    </source>
</evidence>
<sequence length="152" mass="16863">MKSTIETVKRVAEVKATYHSNEPINLTTINSSQQVNSLIREVFPVDIQHREAFIALFLNRANQILGYSIISIGGISSTLVDPKLIFQHALLCNASQFIVAHNHPSGKLNPSNQDLSVTRRLQQVGELMELPLIDHLIISNSGYKSFADEGLL</sequence>
<keyword evidence="5" id="KW-0482">Metalloprotease</keyword>
<gene>
    <name evidence="7" type="ORF">N7U62_15420</name>
</gene>
<keyword evidence="3" id="KW-0378">Hydrolase</keyword>
<accession>A0ABT3CWI6</accession>
<name>A0ABT3CWI6_9BACT</name>
<dbReference type="PANTHER" id="PTHR30471:SF3">
    <property type="entry name" value="UPF0758 PROTEIN YEES-RELATED"/>
    <property type="match status" value="1"/>
</dbReference>
<dbReference type="InterPro" id="IPR020891">
    <property type="entry name" value="UPF0758_CS"/>
</dbReference>
<reference evidence="7 8" key="1">
    <citation type="submission" date="2022-10" db="EMBL/GenBank/DDBJ databases">
        <title>Comparative genomics and taxonomic characterization of three novel marine species of genus Reichenbachiella exhibiting antioxidant and polysaccharide degradation activities.</title>
        <authorList>
            <person name="Muhammad N."/>
            <person name="Lee Y.-J."/>
            <person name="Ko J."/>
            <person name="Kim S.-G."/>
        </authorList>
    </citation>
    <scope>NUCLEOTIDE SEQUENCE [LARGE SCALE GENOMIC DNA]</scope>
    <source>
        <strain evidence="7 8">ABR2-5</strain>
    </source>
</reference>
<protein>
    <submittedName>
        <fullName evidence="7">JAB domain-containing protein</fullName>
    </submittedName>
</protein>
<comment type="caution">
    <text evidence="7">The sequence shown here is derived from an EMBL/GenBank/DDBJ whole genome shotgun (WGS) entry which is preliminary data.</text>
</comment>
<dbReference type="Gene3D" id="3.40.140.10">
    <property type="entry name" value="Cytidine Deaminase, domain 2"/>
    <property type="match status" value="1"/>
</dbReference>
<dbReference type="PROSITE" id="PS50249">
    <property type="entry name" value="MPN"/>
    <property type="match status" value="1"/>
</dbReference>
<keyword evidence="2" id="KW-0479">Metal-binding</keyword>
<dbReference type="InterPro" id="IPR001405">
    <property type="entry name" value="UPF0758"/>
</dbReference>
<dbReference type="InterPro" id="IPR025657">
    <property type="entry name" value="RadC_JAB"/>
</dbReference>
<keyword evidence="1" id="KW-0645">Protease</keyword>
<dbReference type="RefSeq" id="WP_264138895.1">
    <property type="nucleotide sequence ID" value="NZ_JAOYOD010000001.1"/>
</dbReference>
<keyword evidence="4" id="KW-0862">Zinc</keyword>
<feature type="domain" description="MPN" evidence="6">
    <location>
        <begin position="28"/>
        <end position="152"/>
    </location>
</feature>
<dbReference type="InterPro" id="IPR037518">
    <property type="entry name" value="MPN"/>
</dbReference>
<evidence type="ECO:0000256" key="5">
    <source>
        <dbReference type="ARBA" id="ARBA00023049"/>
    </source>
</evidence>
<dbReference type="Pfam" id="PF04002">
    <property type="entry name" value="RadC"/>
    <property type="match status" value="1"/>
</dbReference>
<evidence type="ECO:0000256" key="3">
    <source>
        <dbReference type="ARBA" id="ARBA00022801"/>
    </source>
</evidence>
<evidence type="ECO:0000313" key="8">
    <source>
        <dbReference type="Proteomes" id="UP001300692"/>
    </source>
</evidence>
<evidence type="ECO:0000256" key="2">
    <source>
        <dbReference type="ARBA" id="ARBA00022723"/>
    </source>
</evidence>
<dbReference type="EMBL" id="JAOYOD010000001">
    <property type="protein sequence ID" value="MCV9388070.1"/>
    <property type="molecule type" value="Genomic_DNA"/>
</dbReference>
<dbReference type="PROSITE" id="PS01302">
    <property type="entry name" value="UPF0758"/>
    <property type="match status" value="1"/>
</dbReference>
<proteinExistence type="predicted"/>
<evidence type="ECO:0000313" key="7">
    <source>
        <dbReference type="EMBL" id="MCV9388070.1"/>
    </source>
</evidence>
<dbReference type="Proteomes" id="UP001300692">
    <property type="component" value="Unassembled WGS sequence"/>
</dbReference>
<keyword evidence="8" id="KW-1185">Reference proteome</keyword>
<evidence type="ECO:0000259" key="6">
    <source>
        <dbReference type="PROSITE" id="PS50249"/>
    </source>
</evidence>
<dbReference type="PANTHER" id="PTHR30471">
    <property type="entry name" value="DNA REPAIR PROTEIN RADC"/>
    <property type="match status" value="1"/>
</dbReference>
<organism evidence="7 8">
    <name type="scientific">Reichenbachiella ulvae</name>
    <dbReference type="NCBI Taxonomy" id="2980104"/>
    <lineage>
        <taxon>Bacteria</taxon>
        <taxon>Pseudomonadati</taxon>
        <taxon>Bacteroidota</taxon>
        <taxon>Cytophagia</taxon>
        <taxon>Cytophagales</taxon>
        <taxon>Reichenbachiellaceae</taxon>
        <taxon>Reichenbachiella</taxon>
    </lineage>
</organism>
<evidence type="ECO:0000256" key="1">
    <source>
        <dbReference type="ARBA" id="ARBA00022670"/>
    </source>
</evidence>
<dbReference type="CDD" id="cd08071">
    <property type="entry name" value="MPN_DUF2466"/>
    <property type="match status" value="1"/>
</dbReference>